<feature type="domain" description="Helix-turn-helix" evidence="1">
    <location>
        <begin position="22"/>
        <end position="69"/>
    </location>
</feature>
<dbReference type="Proteomes" id="UP000603141">
    <property type="component" value="Unassembled WGS sequence"/>
</dbReference>
<evidence type="ECO:0000313" key="2">
    <source>
        <dbReference type="EMBL" id="MBK1883546.1"/>
    </source>
</evidence>
<name>A0A934S9V5_9BACT</name>
<dbReference type="EMBL" id="JAENIJ010000023">
    <property type="protein sequence ID" value="MBK1883546.1"/>
    <property type="molecule type" value="Genomic_DNA"/>
</dbReference>
<comment type="caution">
    <text evidence="2">The sequence shown here is derived from an EMBL/GenBank/DDBJ whole genome shotgun (WGS) entry which is preliminary data.</text>
</comment>
<evidence type="ECO:0000313" key="3">
    <source>
        <dbReference type="Proteomes" id="UP000603141"/>
    </source>
</evidence>
<gene>
    <name evidence="2" type="ORF">JIN85_14060</name>
</gene>
<organism evidence="2 3">
    <name type="scientific">Luteolibacter pohnpeiensis</name>
    <dbReference type="NCBI Taxonomy" id="454153"/>
    <lineage>
        <taxon>Bacteria</taxon>
        <taxon>Pseudomonadati</taxon>
        <taxon>Verrucomicrobiota</taxon>
        <taxon>Verrucomicrobiia</taxon>
        <taxon>Verrucomicrobiales</taxon>
        <taxon>Verrucomicrobiaceae</taxon>
        <taxon>Luteolibacter</taxon>
    </lineage>
</organism>
<sequence length="75" mass="8352">MSTTPNKEALSTMGMIEDRLISLQDVGVRLALSRRAIYRLIANGDLPRPVKVGGATRMYVSDIVIYLETLKSTRK</sequence>
<dbReference type="Gene3D" id="1.10.238.160">
    <property type="match status" value="1"/>
</dbReference>
<dbReference type="Pfam" id="PF12728">
    <property type="entry name" value="HTH_17"/>
    <property type="match status" value="1"/>
</dbReference>
<reference evidence="2" key="1">
    <citation type="submission" date="2021-01" db="EMBL/GenBank/DDBJ databases">
        <title>Modified the classification status of verrucomicrobia.</title>
        <authorList>
            <person name="Feng X."/>
        </authorList>
    </citation>
    <scope>NUCLEOTIDE SEQUENCE</scope>
    <source>
        <strain evidence="2">KCTC 22041</strain>
    </source>
</reference>
<dbReference type="InterPro" id="IPR041657">
    <property type="entry name" value="HTH_17"/>
</dbReference>
<dbReference type="AlphaFoldDB" id="A0A934S9V5"/>
<accession>A0A934S9V5</accession>
<protein>
    <submittedName>
        <fullName evidence="2">AlpA family phage regulatory protein</fullName>
    </submittedName>
</protein>
<evidence type="ECO:0000259" key="1">
    <source>
        <dbReference type="Pfam" id="PF12728"/>
    </source>
</evidence>
<keyword evidence="3" id="KW-1185">Reference proteome</keyword>
<proteinExistence type="predicted"/>